<organism evidence="2">
    <name type="scientific">viral metagenome</name>
    <dbReference type="NCBI Taxonomy" id="1070528"/>
    <lineage>
        <taxon>unclassified sequences</taxon>
        <taxon>metagenomes</taxon>
        <taxon>organismal metagenomes</taxon>
    </lineage>
</organism>
<name>A0A6C0D356_9ZZZZ</name>
<feature type="compositionally biased region" description="Basic residues" evidence="1">
    <location>
        <begin position="46"/>
        <end position="65"/>
    </location>
</feature>
<protein>
    <submittedName>
        <fullName evidence="2">Uncharacterized protein</fullName>
    </submittedName>
</protein>
<reference evidence="2" key="1">
    <citation type="journal article" date="2020" name="Nature">
        <title>Giant virus diversity and host interactions through global metagenomics.</title>
        <authorList>
            <person name="Schulz F."/>
            <person name="Roux S."/>
            <person name="Paez-Espino D."/>
            <person name="Jungbluth S."/>
            <person name="Walsh D.A."/>
            <person name="Denef V.J."/>
            <person name="McMahon K.D."/>
            <person name="Konstantinidis K.T."/>
            <person name="Eloe-Fadrosh E.A."/>
            <person name="Kyrpides N.C."/>
            <person name="Woyke T."/>
        </authorList>
    </citation>
    <scope>NUCLEOTIDE SEQUENCE</scope>
    <source>
        <strain evidence="2">GVMAG-M-3300023174-111</strain>
    </source>
</reference>
<proteinExistence type="predicted"/>
<feature type="region of interest" description="Disordered" evidence="1">
    <location>
        <begin position="33"/>
        <end position="65"/>
    </location>
</feature>
<evidence type="ECO:0000256" key="1">
    <source>
        <dbReference type="SAM" id="MobiDB-lite"/>
    </source>
</evidence>
<accession>A0A6C0D356</accession>
<dbReference type="AlphaFoldDB" id="A0A6C0D356"/>
<evidence type="ECO:0000313" key="2">
    <source>
        <dbReference type="EMBL" id="QHT10947.1"/>
    </source>
</evidence>
<dbReference type="EMBL" id="MN739530">
    <property type="protein sequence ID" value="QHT10947.1"/>
    <property type="molecule type" value="Genomic_DNA"/>
</dbReference>
<sequence length="65" mass="7517">MSNWTAYVTKFYKAEHAKNPNYKFKNALKDAAKSYKSQGAVEAPKKGKTGKSKRRTARKTRKHRK</sequence>